<dbReference type="AlphaFoldDB" id="A0A401U9Q8"/>
<organism evidence="2 3">
    <name type="scientific">Chryseotalea sanaruensis</name>
    <dbReference type="NCBI Taxonomy" id="2482724"/>
    <lineage>
        <taxon>Bacteria</taxon>
        <taxon>Pseudomonadati</taxon>
        <taxon>Bacteroidota</taxon>
        <taxon>Cytophagia</taxon>
        <taxon>Cytophagales</taxon>
        <taxon>Chryseotaleaceae</taxon>
        <taxon>Chryseotalea</taxon>
    </lineage>
</organism>
<evidence type="ECO:0008006" key="4">
    <source>
        <dbReference type="Google" id="ProtNLM"/>
    </source>
</evidence>
<dbReference type="EMBL" id="BHXQ01000003">
    <property type="protein sequence ID" value="GCC51648.1"/>
    <property type="molecule type" value="Genomic_DNA"/>
</dbReference>
<keyword evidence="1" id="KW-0472">Membrane</keyword>
<feature type="transmembrane region" description="Helical" evidence="1">
    <location>
        <begin position="79"/>
        <end position="96"/>
    </location>
</feature>
<protein>
    <recommendedName>
        <fullName evidence="4">DUF3137 domain-containing protein</fullName>
    </recommendedName>
</protein>
<name>A0A401U9Q8_9BACT</name>
<sequence>MANAKKFYDGLSPQEKRFIDDKTMSTTWTVKNWITFLQRASAYDAYRDKHAKGSVAMIVLFIILTIISSIAYYQLQDPLIIIAPTSLAIITVWLFMRMSTIKSRDLNNYLRLFFMPLLNAMKDLAGEEAKLSAAVDFRDPLRNVKPMASKVSGRNIKTYEAKYIAAKILLRDGAYLETVVADDIKEISYRNPRGKYKSKMKTVHHYFQRLTLPKSTYKLKGLKLLSNMQMEETADGYVFKLKGKGKILNYDVLTLKEYMQGIKNIYNQVQNINEPPADLNKPVNTPLPNSSNAPVNKISNAGVGGADAGIDPLLPAYMMSSDYFDRNDFDSMRDRDDMNRLSDDDTKMNIFDS</sequence>
<keyword evidence="1" id="KW-1133">Transmembrane helix</keyword>
<evidence type="ECO:0000256" key="1">
    <source>
        <dbReference type="SAM" id="Phobius"/>
    </source>
</evidence>
<dbReference type="OrthoDB" id="9852238at2"/>
<proteinExistence type="predicted"/>
<keyword evidence="1" id="KW-0812">Transmembrane</keyword>
<accession>A0A401U9Q8</accession>
<comment type="caution">
    <text evidence="2">The sequence shown here is derived from an EMBL/GenBank/DDBJ whole genome shotgun (WGS) entry which is preliminary data.</text>
</comment>
<feature type="transmembrane region" description="Helical" evidence="1">
    <location>
        <begin position="55"/>
        <end position="73"/>
    </location>
</feature>
<evidence type="ECO:0000313" key="3">
    <source>
        <dbReference type="Proteomes" id="UP000288227"/>
    </source>
</evidence>
<reference evidence="2 3" key="1">
    <citation type="submission" date="2018-11" db="EMBL/GenBank/DDBJ databases">
        <title>Chryseotalea sanarue gen. nov., sp., nov., a member of the family Cytophagaceae, isolated from a brackish lake in Hamamatsu Japan.</title>
        <authorList>
            <person name="Maejima Y."/>
            <person name="Iino T."/>
            <person name="Muraguchi Y."/>
            <person name="Fukuda K."/>
            <person name="Ohkuma M."/>
            <person name="Moriuchi R."/>
            <person name="Dohra H."/>
            <person name="Kimbara K."/>
            <person name="Shintani M."/>
        </authorList>
    </citation>
    <scope>NUCLEOTIDE SEQUENCE [LARGE SCALE GENOMIC DNA]</scope>
    <source>
        <strain evidence="2 3">Ys</strain>
    </source>
</reference>
<evidence type="ECO:0000313" key="2">
    <source>
        <dbReference type="EMBL" id="GCC51648.1"/>
    </source>
</evidence>
<keyword evidence="3" id="KW-1185">Reference proteome</keyword>
<dbReference type="RefSeq" id="WP_127122302.1">
    <property type="nucleotide sequence ID" value="NZ_BHXQ01000003.1"/>
</dbReference>
<dbReference type="Proteomes" id="UP000288227">
    <property type="component" value="Unassembled WGS sequence"/>
</dbReference>
<gene>
    <name evidence="2" type="ORF">SanaruYs_18760</name>
</gene>